<comment type="catalytic activity">
    <reaction evidence="12">
        <text>2,5-diamino-6-hydroxy-4-(5-phosphoribosylamino)-pyrimidine + H2O + H(+) = 5-amino-6-(5-phospho-D-ribosylamino)uracil + NH4(+)</text>
        <dbReference type="Rhea" id="RHEA:21868"/>
        <dbReference type="ChEBI" id="CHEBI:15377"/>
        <dbReference type="ChEBI" id="CHEBI:15378"/>
        <dbReference type="ChEBI" id="CHEBI:28938"/>
        <dbReference type="ChEBI" id="CHEBI:58453"/>
        <dbReference type="ChEBI" id="CHEBI:58614"/>
        <dbReference type="EC" id="3.5.4.26"/>
    </reaction>
</comment>
<feature type="binding site" evidence="14">
    <location>
        <begin position="317"/>
        <end position="323"/>
    </location>
    <ligand>
        <name>NADP(+)</name>
        <dbReference type="ChEBI" id="CHEBI:58349"/>
    </ligand>
</feature>
<evidence type="ECO:0000313" key="17">
    <source>
        <dbReference type="EMBL" id="MDH6504584.1"/>
    </source>
</evidence>
<dbReference type="SUPFAM" id="SSF53597">
    <property type="entry name" value="Dihydrofolate reductase-like"/>
    <property type="match status" value="1"/>
</dbReference>
<evidence type="ECO:0000256" key="11">
    <source>
        <dbReference type="ARBA" id="ARBA00023268"/>
    </source>
</evidence>
<feature type="binding site" evidence="14">
    <location>
        <position position="213"/>
    </location>
    <ligand>
        <name>NADP(+)</name>
        <dbReference type="ChEBI" id="CHEBI:58349"/>
    </ligand>
</feature>
<feature type="binding site" evidence="14">
    <location>
        <position position="187"/>
    </location>
    <ligand>
        <name>NADP(+)</name>
        <dbReference type="ChEBI" id="CHEBI:58349"/>
    </ligand>
</feature>
<feature type="binding site" evidence="14">
    <location>
        <position position="171"/>
    </location>
    <ligand>
        <name>NADP(+)</name>
        <dbReference type="ChEBI" id="CHEBI:58349"/>
    </ligand>
</feature>
<dbReference type="AlphaFoldDB" id="A0AA43MBM5"/>
<dbReference type="NCBIfam" id="TIGR00227">
    <property type="entry name" value="ribD_Cterm"/>
    <property type="match status" value="1"/>
</dbReference>
<evidence type="ECO:0000256" key="6">
    <source>
        <dbReference type="ARBA" id="ARBA00022619"/>
    </source>
</evidence>
<dbReference type="PIRSF" id="PIRSF006769">
    <property type="entry name" value="RibD"/>
    <property type="match status" value="1"/>
</dbReference>
<dbReference type="GO" id="GO:0009231">
    <property type="term" value="P:riboflavin biosynthetic process"/>
    <property type="evidence" value="ECO:0007669"/>
    <property type="project" value="UniProtKB-KW"/>
</dbReference>
<feature type="active site" description="Proton donor" evidence="13">
    <location>
        <position position="66"/>
    </location>
</feature>
<evidence type="ECO:0000256" key="5">
    <source>
        <dbReference type="ARBA" id="ARBA00007417"/>
    </source>
</evidence>
<dbReference type="PANTHER" id="PTHR38011:SF7">
    <property type="entry name" value="2,5-DIAMINO-6-RIBOSYLAMINO-4(3H)-PYRIMIDINONE 5'-PHOSPHATE REDUCTASE"/>
    <property type="match status" value="1"/>
</dbReference>
<evidence type="ECO:0000256" key="9">
    <source>
        <dbReference type="ARBA" id="ARBA00022857"/>
    </source>
</evidence>
<evidence type="ECO:0000259" key="16">
    <source>
        <dbReference type="PROSITE" id="PS51747"/>
    </source>
</evidence>
<comment type="pathway">
    <text evidence="2 12">Cofactor biosynthesis; riboflavin biosynthesis; 5-amino-6-(D-ribitylamino)uracil from GTP: step 2/4.</text>
</comment>
<comment type="caution">
    <text evidence="17">The sequence shown here is derived from an EMBL/GenBank/DDBJ whole genome shotgun (WGS) entry which is preliminary data.</text>
</comment>
<dbReference type="Gene3D" id="3.40.140.10">
    <property type="entry name" value="Cytidine Deaminase, domain 2"/>
    <property type="match status" value="1"/>
</dbReference>
<dbReference type="GO" id="GO:0008835">
    <property type="term" value="F:diaminohydroxyphosphoribosylaminopyrimidine deaminase activity"/>
    <property type="evidence" value="ECO:0007669"/>
    <property type="project" value="UniProtKB-EC"/>
</dbReference>
<evidence type="ECO:0000256" key="4">
    <source>
        <dbReference type="ARBA" id="ARBA00005259"/>
    </source>
</evidence>
<comment type="similarity">
    <text evidence="4 12">In the N-terminal section; belongs to the cytidine and deoxycytidylate deaminase family.</text>
</comment>
<feature type="binding site" evidence="15">
    <location>
        <position position="64"/>
    </location>
    <ligand>
        <name>Zn(2+)</name>
        <dbReference type="ChEBI" id="CHEBI:29105"/>
        <note>catalytic</note>
    </ligand>
</feature>
<evidence type="ECO:0000313" key="18">
    <source>
        <dbReference type="Proteomes" id="UP001161160"/>
    </source>
</evidence>
<dbReference type="InterPro" id="IPR024072">
    <property type="entry name" value="DHFR-like_dom_sf"/>
</dbReference>
<keyword evidence="18" id="KW-1185">Reference proteome</keyword>
<evidence type="ECO:0000256" key="10">
    <source>
        <dbReference type="ARBA" id="ARBA00023002"/>
    </source>
</evidence>
<dbReference type="EC" id="1.1.1.193" evidence="12"/>
<evidence type="ECO:0000256" key="7">
    <source>
        <dbReference type="ARBA" id="ARBA00022723"/>
    </source>
</evidence>
<evidence type="ECO:0000256" key="14">
    <source>
        <dbReference type="PIRSR" id="PIRSR006769-2"/>
    </source>
</evidence>
<dbReference type="NCBIfam" id="TIGR00326">
    <property type="entry name" value="eubact_ribD"/>
    <property type="match status" value="1"/>
</dbReference>
<dbReference type="InterPro" id="IPR011549">
    <property type="entry name" value="RibD_C"/>
</dbReference>
<dbReference type="GO" id="GO:0008703">
    <property type="term" value="F:5-amino-6-(5-phosphoribosylamino)uracil reductase activity"/>
    <property type="evidence" value="ECO:0007669"/>
    <property type="project" value="UniProtKB-EC"/>
</dbReference>
<comment type="catalytic activity">
    <reaction evidence="12">
        <text>5-amino-6-(5-phospho-D-ribitylamino)uracil + NADP(+) = 5-amino-6-(5-phospho-D-ribosylamino)uracil + NADPH + H(+)</text>
        <dbReference type="Rhea" id="RHEA:17845"/>
        <dbReference type="ChEBI" id="CHEBI:15378"/>
        <dbReference type="ChEBI" id="CHEBI:57783"/>
        <dbReference type="ChEBI" id="CHEBI:58349"/>
        <dbReference type="ChEBI" id="CHEBI:58421"/>
        <dbReference type="ChEBI" id="CHEBI:58453"/>
        <dbReference type="EC" id="1.1.1.193"/>
    </reaction>
</comment>
<dbReference type="Proteomes" id="UP001161160">
    <property type="component" value="Unassembled WGS sequence"/>
</dbReference>
<dbReference type="InterPro" id="IPR002734">
    <property type="entry name" value="RibDG_C"/>
</dbReference>
<keyword evidence="6 12" id="KW-0686">Riboflavin biosynthesis</keyword>
<dbReference type="InterPro" id="IPR050765">
    <property type="entry name" value="Riboflavin_Biosynth_HTPR"/>
</dbReference>
<proteinExistence type="inferred from homology"/>
<evidence type="ECO:0000256" key="8">
    <source>
        <dbReference type="ARBA" id="ARBA00022833"/>
    </source>
</evidence>
<comment type="cofactor">
    <cofactor evidence="12 15">
        <name>Zn(2+)</name>
        <dbReference type="ChEBI" id="CHEBI:29105"/>
    </cofactor>
    <text evidence="12 15">Binds 1 zinc ion.</text>
</comment>
<dbReference type="Pfam" id="PF00383">
    <property type="entry name" value="dCMP_cyt_deam_1"/>
    <property type="match status" value="1"/>
</dbReference>
<keyword evidence="11" id="KW-0511">Multifunctional enzyme</keyword>
<keyword evidence="9 12" id="KW-0521">NADP</keyword>
<feature type="binding site" evidence="15">
    <location>
        <position position="92"/>
    </location>
    <ligand>
        <name>Zn(2+)</name>
        <dbReference type="ChEBI" id="CHEBI:29105"/>
        <note>catalytic</note>
    </ligand>
</feature>
<dbReference type="EMBL" id="JARXYA010000010">
    <property type="protein sequence ID" value="MDH6504584.1"/>
    <property type="molecule type" value="Genomic_DNA"/>
</dbReference>
<feature type="binding site" evidence="14">
    <location>
        <position position="185"/>
    </location>
    <ligand>
        <name>substrate</name>
    </ligand>
</feature>
<evidence type="ECO:0000256" key="1">
    <source>
        <dbReference type="ARBA" id="ARBA00002151"/>
    </source>
</evidence>
<comment type="pathway">
    <text evidence="3 12">Cofactor biosynthesis; riboflavin biosynthesis; 5-amino-6-(D-ribitylamino)uracil from GTP: step 3/4.</text>
</comment>
<organism evidence="17 18">
    <name type="scientific">Polynucleobacter sphagniphilus</name>
    <dbReference type="NCBI Taxonomy" id="1743169"/>
    <lineage>
        <taxon>Bacteria</taxon>
        <taxon>Pseudomonadati</taxon>
        <taxon>Pseudomonadota</taxon>
        <taxon>Betaproteobacteria</taxon>
        <taxon>Burkholderiales</taxon>
        <taxon>Burkholderiaceae</taxon>
        <taxon>Polynucleobacter</taxon>
    </lineage>
</organism>
<dbReference type="GO" id="GO:0008270">
    <property type="term" value="F:zinc ion binding"/>
    <property type="evidence" value="ECO:0007669"/>
    <property type="project" value="InterPro"/>
</dbReference>
<dbReference type="CDD" id="cd01284">
    <property type="entry name" value="Riboflavin_deaminase-reductase"/>
    <property type="match status" value="1"/>
</dbReference>
<gene>
    <name evidence="17" type="ORF">M2127_001910</name>
</gene>
<dbReference type="Gene3D" id="3.40.430.10">
    <property type="entry name" value="Dihydrofolate Reductase, subunit A"/>
    <property type="match status" value="1"/>
</dbReference>
<evidence type="ECO:0000256" key="3">
    <source>
        <dbReference type="ARBA" id="ARBA00004910"/>
    </source>
</evidence>
<sequence>MRLPTIGFNRRMYTAVDHQWMRQALAEANKSLYLSNPNPRVGCVIVKDALVIGCGHTQKVGGPHAEVCALVDARTQGFDVAGSTIYVTLEPCNHTGRTPPCVDALIAAQPAKVVVAMSDPNPLVAGKGLERLKAAGIEVRCGLMEKDARLLNQGFISRMTRGLPWVRMKIAASLDGKTALPNGHSQWITGALARADGHHWRAQACAIVTGVGTVKEDNPSLNVREVATERQPWKIIIDSKLETPLDAKLFQDTNLSKVILVCAELNTPEKRATAAIFEARGIEVIAMPNPQGKVDLPSLFAYLAQKRELNEIHVEAGFKLNGSLIREGCVDELLLYYAPFFMGEGIGMANISLPSLEQRQNWQIIDQQLFGADLRIRLLQSSK</sequence>
<dbReference type="PROSITE" id="PS00903">
    <property type="entry name" value="CYT_DCMP_DEAMINASES_1"/>
    <property type="match status" value="1"/>
</dbReference>
<feature type="binding site" evidence="14">
    <location>
        <position position="315"/>
    </location>
    <ligand>
        <name>substrate</name>
    </ligand>
</feature>
<dbReference type="InterPro" id="IPR016192">
    <property type="entry name" value="APOBEC/CMP_deaminase_Zn-bd"/>
</dbReference>
<keyword evidence="12 17" id="KW-0378">Hydrolase</keyword>
<feature type="binding site" evidence="14">
    <location>
        <position position="224"/>
    </location>
    <ligand>
        <name>substrate</name>
    </ligand>
</feature>
<name>A0AA43MBM5_9BURK</name>
<dbReference type="GO" id="GO:0050661">
    <property type="term" value="F:NADP binding"/>
    <property type="evidence" value="ECO:0007669"/>
    <property type="project" value="InterPro"/>
</dbReference>
<dbReference type="PANTHER" id="PTHR38011">
    <property type="entry name" value="DIHYDROFOLATE REDUCTASE FAMILY PROTEIN (AFU_ORTHOLOGUE AFUA_8G06820)"/>
    <property type="match status" value="1"/>
</dbReference>
<feature type="binding site" evidence="14">
    <location>
        <position position="239"/>
    </location>
    <ligand>
        <name>NADP(+)</name>
        <dbReference type="ChEBI" id="CHEBI:58349"/>
    </ligand>
</feature>
<comment type="similarity">
    <text evidence="5 12">In the C-terminal section; belongs to the HTP reductase family.</text>
</comment>
<accession>A0AA43MBM5</accession>
<dbReference type="Pfam" id="PF01872">
    <property type="entry name" value="RibD_C"/>
    <property type="match status" value="1"/>
</dbReference>
<evidence type="ECO:0000256" key="12">
    <source>
        <dbReference type="PIRNR" id="PIRNR006769"/>
    </source>
</evidence>
<reference evidence="17" key="1">
    <citation type="submission" date="2023-04" db="EMBL/GenBank/DDBJ databases">
        <title>Genome Encyclopedia of Bacteria and Archaea VI: Functional Genomics of Type Strains.</title>
        <authorList>
            <person name="Whitman W."/>
        </authorList>
    </citation>
    <scope>NUCLEOTIDE SEQUENCE</scope>
    <source>
        <strain evidence="17">Enz.4-51</strain>
    </source>
</reference>
<feature type="binding site" evidence="14">
    <location>
        <position position="217"/>
    </location>
    <ligand>
        <name>NADP(+)</name>
        <dbReference type="ChEBI" id="CHEBI:58349"/>
    </ligand>
</feature>
<feature type="binding site" evidence="15">
    <location>
        <position position="101"/>
    </location>
    <ligand>
        <name>Zn(2+)</name>
        <dbReference type="ChEBI" id="CHEBI:29105"/>
        <note>catalytic</note>
    </ligand>
</feature>
<dbReference type="EC" id="3.5.4.26" evidence="12"/>
<evidence type="ECO:0000256" key="2">
    <source>
        <dbReference type="ARBA" id="ARBA00004882"/>
    </source>
</evidence>
<dbReference type="PROSITE" id="PS51747">
    <property type="entry name" value="CYT_DCMP_DEAMINASES_2"/>
    <property type="match status" value="1"/>
</dbReference>
<feature type="binding site" evidence="14">
    <location>
        <position position="201"/>
    </location>
    <ligand>
        <name>substrate</name>
    </ligand>
</feature>
<evidence type="ECO:0000256" key="13">
    <source>
        <dbReference type="PIRSR" id="PIRSR006769-1"/>
    </source>
</evidence>
<keyword evidence="7 12" id="KW-0479">Metal-binding</keyword>
<protein>
    <recommendedName>
        <fullName evidence="12">Riboflavin biosynthesis protein RibD</fullName>
    </recommendedName>
    <domain>
        <recommendedName>
            <fullName evidence="12">Diaminohydroxyphosphoribosylaminopyrimidine deaminase</fullName>
            <shortName evidence="12">DRAP deaminase</shortName>
            <ecNumber evidence="12">3.5.4.26</ecNumber>
        </recommendedName>
        <alternativeName>
            <fullName evidence="12">Riboflavin-specific deaminase</fullName>
        </alternativeName>
    </domain>
    <domain>
        <recommendedName>
            <fullName evidence="12">5-amino-6-(5-phosphoribosylamino)uracil reductase</fullName>
            <ecNumber evidence="12">1.1.1.193</ecNumber>
        </recommendedName>
        <alternativeName>
            <fullName evidence="12">HTP reductase</fullName>
        </alternativeName>
    </domain>
</protein>
<dbReference type="InterPro" id="IPR016193">
    <property type="entry name" value="Cytidine_deaminase-like"/>
</dbReference>
<feature type="binding site" evidence="14">
    <location>
        <position position="221"/>
    </location>
    <ligand>
        <name>NADP(+)</name>
        <dbReference type="ChEBI" id="CHEBI:58349"/>
    </ligand>
</feature>
<evidence type="ECO:0000256" key="15">
    <source>
        <dbReference type="PIRSR" id="PIRSR006769-3"/>
    </source>
</evidence>
<dbReference type="InterPro" id="IPR002125">
    <property type="entry name" value="CMP_dCMP_dom"/>
</dbReference>
<keyword evidence="10 12" id="KW-0560">Oxidoreductase</keyword>
<dbReference type="SUPFAM" id="SSF53927">
    <property type="entry name" value="Cytidine deaminase-like"/>
    <property type="match status" value="1"/>
</dbReference>
<dbReference type="InterPro" id="IPR004794">
    <property type="entry name" value="Eubact_RibD"/>
</dbReference>
<keyword evidence="8 12" id="KW-0862">Zinc</keyword>
<comment type="function">
    <text evidence="1 12">Converts 2,5-diamino-6-(ribosylamino)-4(3h)-pyrimidinone 5'-phosphate into 5-amino-6-(ribosylamino)-2,4(1h,3h)-pyrimidinedione 5'-phosphate.</text>
</comment>
<feature type="domain" description="CMP/dCMP-type deaminase" evidence="16">
    <location>
        <begin position="15"/>
        <end position="140"/>
    </location>
</feature>